<organism evidence="1 2">
    <name type="scientific">Prevotella pallens ATCC 700821</name>
    <dbReference type="NCBI Taxonomy" id="997353"/>
    <lineage>
        <taxon>Bacteria</taxon>
        <taxon>Pseudomonadati</taxon>
        <taxon>Bacteroidota</taxon>
        <taxon>Bacteroidia</taxon>
        <taxon>Bacteroidales</taxon>
        <taxon>Prevotellaceae</taxon>
        <taxon>Prevotella</taxon>
    </lineage>
</organism>
<reference evidence="1 2" key="1">
    <citation type="submission" date="2011-04" db="EMBL/GenBank/DDBJ databases">
        <authorList>
            <person name="Muzny D."/>
            <person name="Qin X."/>
            <person name="Deng J."/>
            <person name="Jiang H."/>
            <person name="Liu Y."/>
            <person name="Qu J."/>
            <person name="Song X.-Z."/>
            <person name="Zhang L."/>
            <person name="Thornton R."/>
            <person name="Coyle M."/>
            <person name="Francisco L."/>
            <person name="Jackson L."/>
            <person name="Javaid M."/>
            <person name="Korchina V."/>
            <person name="Kovar C."/>
            <person name="Mata R."/>
            <person name="Mathew T."/>
            <person name="Ngo R."/>
            <person name="Nguyen L."/>
            <person name="Nguyen N."/>
            <person name="Okwuonu G."/>
            <person name="Ongeri F."/>
            <person name="Pham C."/>
            <person name="Simmons D."/>
            <person name="Wilczek-Boney K."/>
            <person name="Hale W."/>
            <person name="Jakkamsetti A."/>
            <person name="Pham P."/>
            <person name="Ruth R."/>
            <person name="San Lucas F."/>
            <person name="Warren J."/>
            <person name="Zhang J."/>
            <person name="Zhao Z."/>
            <person name="Zhou C."/>
            <person name="Zhu D."/>
            <person name="Lee S."/>
            <person name="Bess C."/>
            <person name="Blankenburg K."/>
            <person name="Forbes L."/>
            <person name="Fu Q."/>
            <person name="Gubbala S."/>
            <person name="Hirani K."/>
            <person name="Jayaseelan J.C."/>
            <person name="Lara F."/>
            <person name="Munidasa M."/>
            <person name="Palculict T."/>
            <person name="Patil S."/>
            <person name="Pu L.-L."/>
            <person name="Saada N."/>
            <person name="Tang L."/>
            <person name="Weissenberger G."/>
            <person name="Zhu Y."/>
            <person name="Hemphill L."/>
            <person name="Shang Y."/>
            <person name="Youmans B."/>
            <person name="Ayvaz T."/>
            <person name="Ross M."/>
            <person name="Santibanez J."/>
            <person name="Aqrawi P."/>
            <person name="Gross S."/>
            <person name="Joshi V."/>
            <person name="Fowler G."/>
            <person name="Nazareth L."/>
            <person name="Reid J."/>
            <person name="Worley K."/>
            <person name="Petrosino J."/>
            <person name="Highlander S."/>
            <person name="Gibbs R."/>
        </authorList>
    </citation>
    <scope>NUCLEOTIDE SEQUENCE [LARGE SCALE GENOMIC DNA]</scope>
    <source>
        <strain evidence="1 2">ATCC 700821</strain>
    </source>
</reference>
<dbReference type="Proteomes" id="UP000004123">
    <property type="component" value="Unassembled WGS sequence"/>
</dbReference>
<gene>
    <name evidence="1" type="ORF">HMPREF9144_2330</name>
</gene>
<dbReference type="HOGENOM" id="CLU_3220269_0_0_10"/>
<proteinExistence type="predicted"/>
<evidence type="ECO:0000313" key="1">
    <source>
        <dbReference type="EMBL" id="EGQ13829.1"/>
    </source>
</evidence>
<dbReference type="STRING" id="997353.HMPREF9144_2330"/>
<comment type="caution">
    <text evidence="1">The sequence shown here is derived from an EMBL/GenBank/DDBJ whole genome shotgun (WGS) entry which is preliminary data.</text>
</comment>
<dbReference type="EMBL" id="AFPY01000111">
    <property type="protein sequence ID" value="EGQ13829.1"/>
    <property type="molecule type" value="Genomic_DNA"/>
</dbReference>
<protein>
    <submittedName>
        <fullName evidence="1">Uncharacterized protein</fullName>
    </submittedName>
</protein>
<evidence type="ECO:0000313" key="2">
    <source>
        <dbReference type="Proteomes" id="UP000004123"/>
    </source>
</evidence>
<dbReference type="AlphaFoldDB" id="F9DKY8"/>
<sequence>MYTLLYIEVRQSNVKKQYINEYSYFKANKHHIISINGPFVCSRL</sequence>
<name>F9DKY8_9BACT</name>
<accession>F9DKY8</accession>